<evidence type="ECO:0000313" key="2">
    <source>
        <dbReference type="EMBL" id="CAG7650551.1"/>
    </source>
</evidence>
<feature type="region of interest" description="Disordered" evidence="1">
    <location>
        <begin position="50"/>
        <end position="82"/>
    </location>
</feature>
<evidence type="ECO:0000313" key="3">
    <source>
        <dbReference type="Proteomes" id="UP000693672"/>
    </source>
</evidence>
<proteinExistence type="predicted"/>
<evidence type="ECO:0000256" key="1">
    <source>
        <dbReference type="SAM" id="MobiDB-lite"/>
    </source>
</evidence>
<sequence>MRAIYPISAEKCKPFYGKPVCIFLMDGSEIFGTLSRVDGQTLILNEDAAASAKAGKTSSQSKKGASRKAKPSVKTSGPLGPAVFPGFRPFSSAIALELPMVARVYALN</sequence>
<dbReference type="EMBL" id="CAJVAS010000054">
    <property type="protein sequence ID" value="CAG7650551.1"/>
    <property type="molecule type" value="Genomic_DNA"/>
</dbReference>
<dbReference type="AlphaFoldDB" id="A0A916NLU2"/>
<dbReference type="Proteomes" id="UP000693672">
    <property type="component" value="Unassembled WGS sequence"/>
</dbReference>
<feature type="compositionally biased region" description="Low complexity" evidence="1">
    <location>
        <begin position="50"/>
        <end position="63"/>
    </location>
</feature>
<dbReference type="RefSeq" id="WP_218095786.1">
    <property type="nucleotide sequence ID" value="NZ_CAJVAS010000054.1"/>
</dbReference>
<comment type="caution">
    <text evidence="2">The sequence shown here is derived from an EMBL/GenBank/DDBJ whole genome shotgun (WGS) entry which is preliminary data.</text>
</comment>
<keyword evidence="3" id="KW-1185">Reference proteome</keyword>
<name>A0A916NLU2_9BACL</name>
<organism evidence="2 3">
    <name type="scientific">Paenibacillus solanacearum</name>
    <dbReference type="NCBI Taxonomy" id="2048548"/>
    <lineage>
        <taxon>Bacteria</taxon>
        <taxon>Bacillati</taxon>
        <taxon>Bacillota</taxon>
        <taxon>Bacilli</taxon>
        <taxon>Bacillales</taxon>
        <taxon>Paenibacillaceae</taxon>
        <taxon>Paenibacillus</taxon>
    </lineage>
</organism>
<accession>A0A916NLU2</accession>
<gene>
    <name evidence="2" type="ORF">PAESOLCIP111_06105</name>
</gene>
<protein>
    <submittedName>
        <fullName evidence="2">Uncharacterized protein</fullName>
    </submittedName>
</protein>
<reference evidence="2" key="1">
    <citation type="submission" date="2021-06" db="EMBL/GenBank/DDBJ databases">
        <authorList>
            <person name="Criscuolo A."/>
        </authorList>
    </citation>
    <scope>NUCLEOTIDE SEQUENCE</scope>
    <source>
        <strain evidence="2">CIP111600</strain>
    </source>
</reference>